<feature type="domain" description="NmrA-like" evidence="1">
    <location>
        <begin position="3"/>
        <end position="162"/>
    </location>
</feature>
<gene>
    <name evidence="2" type="primary">LAR1_5</name>
    <name evidence="2" type="ORF">FOL47_009993</name>
</gene>
<keyword evidence="3" id="KW-1185">Reference proteome</keyword>
<organism evidence="2 3">
    <name type="scientific">Perkinsus chesapeaki</name>
    <name type="common">Clam parasite</name>
    <name type="synonym">Perkinsus andrewsi</name>
    <dbReference type="NCBI Taxonomy" id="330153"/>
    <lineage>
        <taxon>Eukaryota</taxon>
        <taxon>Sar</taxon>
        <taxon>Alveolata</taxon>
        <taxon>Perkinsozoa</taxon>
        <taxon>Perkinsea</taxon>
        <taxon>Perkinsida</taxon>
        <taxon>Perkinsidae</taxon>
        <taxon>Perkinsus</taxon>
    </lineage>
</organism>
<dbReference type="InterPro" id="IPR036291">
    <property type="entry name" value="NAD(P)-bd_dom_sf"/>
</dbReference>
<reference evidence="2 3" key="1">
    <citation type="submission" date="2020-04" db="EMBL/GenBank/DDBJ databases">
        <title>Perkinsus chesapeaki whole genome sequence.</title>
        <authorList>
            <person name="Bogema D.R."/>
        </authorList>
    </citation>
    <scope>NUCLEOTIDE SEQUENCE [LARGE SCALE GENOMIC DNA]</scope>
    <source>
        <strain evidence="2">ATCC PRA-425</strain>
    </source>
</reference>
<comment type="caution">
    <text evidence="2">The sequence shown here is derived from an EMBL/GenBank/DDBJ whole genome shotgun (WGS) entry which is preliminary data.</text>
</comment>
<dbReference type="OrthoDB" id="419598at2759"/>
<evidence type="ECO:0000313" key="2">
    <source>
        <dbReference type="EMBL" id="KAF4654404.1"/>
    </source>
</evidence>
<protein>
    <submittedName>
        <fullName evidence="2">Leucoanthocyanidin reductase</fullName>
    </submittedName>
</protein>
<dbReference type="Gene3D" id="3.40.50.720">
    <property type="entry name" value="NAD(P)-binding Rossmann-like Domain"/>
    <property type="match status" value="1"/>
</dbReference>
<name>A0A7J6L5D4_PERCH</name>
<dbReference type="Pfam" id="PF05368">
    <property type="entry name" value="NmrA"/>
    <property type="match status" value="1"/>
</dbReference>
<sequence length="215" mass="23209">MSSKGVAVVGATGLFGKEISLSLLKFGHKVAAFTRNIDDKKSIIEELQKAGATVVEIPDYTDETAVANAFRGHKVDTVICAASGTAHILKDVQGHIIDAAVKSGTVERFCPDEFGLHTGATPWGISEMIDAKKEMQEKVRNSGLKWTCILVAGLFSYFLPSLKRKGGFVESYGNVDVISHNNSLEDAGLMIALAATDDRTVNKNVQFQYNPVVTF</sequence>
<dbReference type="PANTHER" id="PTHR43349:SF93">
    <property type="entry name" value="ISOFLAVONE REDUCTASE HOMOLOG P3-RELATED"/>
    <property type="match status" value="1"/>
</dbReference>
<dbReference type="PANTHER" id="PTHR43349">
    <property type="entry name" value="PINORESINOL REDUCTASE-RELATED"/>
    <property type="match status" value="1"/>
</dbReference>
<dbReference type="SUPFAM" id="SSF51735">
    <property type="entry name" value="NAD(P)-binding Rossmann-fold domains"/>
    <property type="match status" value="1"/>
</dbReference>
<dbReference type="AlphaFoldDB" id="A0A7J6L5D4"/>
<dbReference type="InterPro" id="IPR050608">
    <property type="entry name" value="NmrA-type/Isoflavone_red_sf"/>
</dbReference>
<dbReference type="Proteomes" id="UP000591131">
    <property type="component" value="Unassembled WGS sequence"/>
</dbReference>
<dbReference type="InterPro" id="IPR008030">
    <property type="entry name" value="NmrA-like"/>
</dbReference>
<evidence type="ECO:0000259" key="1">
    <source>
        <dbReference type="Pfam" id="PF05368"/>
    </source>
</evidence>
<accession>A0A7J6L5D4</accession>
<evidence type="ECO:0000313" key="3">
    <source>
        <dbReference type="Proteomes" id="UP000591131"/>
    </source>
</evidence>
<proteinExistence type="predicted"/>
<dbReference type="EMBL" id="JAAPAO010000737">
    <property type="protein sequence ID" value="KAF4654404.1"/>
    <property type="molecule type" value="Genomic_DNA"/>
</dbReference>